<feature type="transmembrane region" description="Helical" evidence="7">
    <location>
        <begin position="115"/>
        <end position="137"/>
    </location>
</feature>
<keyword evidence="3" id="KW-1003">Cell membrane</keyword>
<feature type="transmembrane region" description="Helical" evidence="7">
    <location>
        <begin position="149"/>
        <end position="171"/>
    </location>
</feature>
<feature type="transmembrane region" description="Helical" evidence="7">
    <location>
        <begin position="290"/>
        <end position="310"/>
    </location>
</feature>
<dbReference type="Gene3D" id="1.20.1250.20">
    <property type="entry name" value="MFS general substrate transporter like domains"/>
    <property type="match status" value="1"/>
</dbReference>
<accession>F4CM62</accession>
<evidence type="ECO:0000313" key="10">
    <source>
        <dbReference type="Proteomes" id="UP000007809"/>
    </source>
</evidence>
<evidence type="ECO:0000256" key="3">
    <source>
        <dbReference type="ARBA" id="ARBA00022475"/>
    </source>
</evidence>
<dbReference type="GO" id="GO:0022857">
    <property type="term" value="F:transmembrane transporter activity"/>
    <property type="evidence" value="ECO:0007669"/>
    <property type="project" value="InterPro"/>
</dbReference>
<evidence type="ECO:0000256" key="1">
    <source>
        <dbReference type="ARBA" id="ARBA00004651"/>
    </source>
</evidence>
<keyword evidence="6 7" id="KW-0472">Membrane</keyword>
<feature type="transmembrane region" description="Helical" evidence="7">
    <location>
        <begin position="177"/>
        <end position="198"/>
    </location>
</feature>
<proteinExistence type="predicted"/>
<feature type="transmembrane region" description="Helical" evidence="7">
    <location>
        <begin position="260"/>
        <end position="283"/>
    </location>
</feature>
<evidence type="ECO:0000259" key="8">
    <source>
        <dbReference type="PROSITE" id="PS50850"/>
    </source>
</evidence>
<evidence type="ECO:0000256" key="5">
    <source>
        <dbReference type="ARBA" id="ARBA00022989"/>
    </source>
</evidence>
<dbReference type="PROSITE" id="PS00216">
    <property type="entry name" value="SUGAR_TRANSPORT_1"/>
    <property type="match status" value="1"/>
</dbReference>
<sequence length="413" mass="41542">MTSVRVPTADAIPAGRRQLPSGVAMVGTAVAFMSLYLGAGALTPLLVTYEQAFDFTPAMLTVAFAVYAIGFLVAALTLGALSDHVGRRPVLIAALIVQLVSNTLFLVGTDVEWVIAGRIVQGVASGAATSAFTAAIVEFAPNGRKRLGTILAGISLTGGLALGSLLAGLAIQLTSAANTIIFTVLIVLTTLGGITVFASGETVTRSPGVVRSLIPRISVPAAARREFYSSAPVVAAVWMLAGLSGGLAPNIVRSVFHLESAFVGGFAGFIAPAVATAVGLLFAAVPSPTAMSIGIFTSVLGAGAIIGGILAPSLALMIAGQAIAGVGFGSAFTAALQLLIPQVAPGGRAAVVAAVYVVAYTAFGVPIVVEGQLVAPLGEIPAVVGYTVLTILLALVSLVARTRLARHGRTPRP</sequence>
<comment type="subcellular location">
    <subcellularLocation>
        <location evidence="1">Cell membrane</location>
        <topology evidence="1">Multi-pass membrane protein</topology>
    </subcellularLocation>
</comment>
<dbReference type="AlphaFoldDB" id="F4CM62"/>
<evidence type="ECO:0000256" key="2">
    <source>
        <dbReference type="ARBA" id="ARBA00022448"/>
    </source>
</evidence>
<dbReference type="EMBL" id="CP002593">
    <property type="protein sequence ID" value="AEA22745.1"/>
    <property type="molecule type" value="Genomic_DNA"/>
</dbReference>
<feature type="transmembrane region" description="Helical" evidence="7">
    <location>
        <begin position="349"/>
        <end position="368"/>
    </location>
</feature>
<dbReference type="PANTHER" id="PTHR23517:SF13">
    <property type="entry name" value="MAJOR FACILITATOR SUPERFAMILY MFS_1"/>
    <property type="match status" value="1"/>
</dbReference>
<dbReference type="InterPro" id="IPR011701">
    <property type="entry name" value="MFS"/>
</dbReference>
<dbReference type="InterPro" id="IPR005829">
    <property type="entry name" value="Sugar_transporter_CS"/>
</dbReference>
<dbReference type="SUPFAM" id="SSF103473">
    <property type="entry name" value="MFS general substrate transporter"/>
    <property type="match status" value="1"/>
</dbReference>
<dbReference type="HOGENOM" id="CLU_038683_1_1_11"/>
<dbReference type="STRING" id="675635.Psed_0478"/>
<dbReference type="GO" id="GO:0005886">
    <property type="term" value="C:plasma membrane"/>
    <property type="evidence" value="ECO:0007669"/>
    <property type="project" value="UniProtKB-SubCell"/>
</dbReference>
<evidence type="ECO:0000256" key="4">
    <source>
        <dbReference type="ARBA" id="ARBA00022692"/>
    </source>
</evidence>
<feature type="transmembrane region" description="Helical" evidence="7">
    <location>
        <begin position="90"/>
        <end position="109"/>
    </location>
</feature>
<dbReference type="PANTHER" id="PTHR23517">
    <property type="entry name" value="RESISTANCE PROTEIN MDTM, PUTATIVE-RELATED-RELATED"/>
    <property type="match status" value="1"/>
</dbReference>
<dbReference type="InterPro" id="IPR020846">
    <property type="entry name" value="MFS_dom"/>
</dbReference>
<dbReference type="KEGG" id="pdx:Psed_0478"/>
<feature type="transmembrane region" description="Helical" evidence="7">
    <location>
        <begin position="380"/>
        <end position="400"/>
    </location>
</feature>
<evidence type="ECO:0000256" key="7">
    <source>
        <dbReference type="SAM" id="Phobius"/>
    </source>
</evidence>
<dbReference type="Pfam" id="PF07690">
    <property type="entry name" value="MFS_1"/>
    <property type="match status" value="1"/>
</dbReference>
<dbReference type="InterPro" id="IPR050171">
    <property type="entry name" value="MFS_Transporters"/>
</dbReference>
<feature type="domain" description="Major facilitator superfamily (MFS) profile" evidence="8">
    <location>
        <begin position="24"/>
        <end position="413"/>
    </location>
</feature>
<name>F4CM62_PSEUX</name>
<keyword evidence="2" id="KW-0813">Transport</keyword>
<feature type="transmembrane region" description="Helical" evidence="7">
    <location>
        <begin position="23"/>
        <end position="46"/>
    </location>
</feature>
<feature type="transmembrane region" description="Helical" evidence="7">
    <location>
        <begin position="58"/>
        <end position="78"/>
    </location>
</feature>
<dbReference type="Proteomes" id="UP000007809">
    <property type="component" value="Chromosome"/>
</dbReference>
<gene>
    <name evidence="9" type="ordered locus">Psed_0478</name>
</gene>
<reference evidence="9 10" key="1">
    <citation type="journal article" date="2011" name="J. Bacteriol.">
        <title>Genome sequence of the 1,4-dioxane-degrading Pseudonocardia dioxanivorans strain CB1190.</title>
        <authorList>
            <person name="Sales C.M."/>
            <person name="Mahendra S."/>
            <person name="Grostern A."/>
            <person name="Parales R.E."/>
            <person name="Goodwin L.A."/>
            <person name="Woyke T."/>
            <person name="Nolan M."/>
            <person name="Lapidus A."/>
            <person name="Chertkov O."/>
            <person name="Ovchinnikova G."/>
            <person name="Sczyrba A."/>
            <person name="Alvarez-Cohen L."/>
        </authorList>
    </citation>
    <scope>NUCLEOTIDE SEQUENCE [LARGE SCALE GENOMIC DNA]</scope>
    <source>
        <strain evidence="10">ATCC 55486 / DSM 44775 / JCM 13855 / CB1190</strain>
    </source>
</reference>
<dbReference type="InterPro" id="IPR036259">
    <property type="entry name" value="MFS_trans_sf"/>
</dbReference>
<keyword evidence="4 7" id="KW-0812">Transmembrane</keyword>
<dbReference type="eggNOG" id="COG0477">
    <property type="taxonomic scope" value="Bacteria"/>
</dbReference>
<organism evidence="9 10">
    <name type="scientific">Pseudonocardia dioxanivorans (strain ATCC 55486 / DSM 44775 / JCM 13855 / CB1190)</name>
    <dbReference type="NCBI Taxonomy" id="675635"/>
    <lineage>
        <taxon>Bacteria</taxon>
        <taxon>Bacillati</taxon>
        <taxon>Actinomycetota</taxon>
        <taxon>Actinomycetes</taxon>
        <taxon>Pseudonocardiales</taxon>
        <taxon>Pseudonocardiaceae</taxon>
        <taxon>Pseudonocardia</taxon>
    </lineage>
</organism>
<dbReference type="PROSITE" id="PS50850">
    <property type="entry name" value="MFS"/>
    <property type="match status" value="1"/>
</dbReference>
<evidence type="ECO:0000256" key="6">
    <source>
        <dbReference type="ARBA" id="ARBA00023136"/>
    </source>
</evidence>
<feature type="transmembrane region" description="Helical" evidence="7">
    <location>
        <begin position="316"/>
        <end position="340"/>
    </location>
</feature>
<keyword evidence="5 7" id="KW-1133">Transmembrane helix</keyword>
<evidence type="ECO:0000313" key="9">
    <source>
        <dbReference type="EMBL" id="AEA22745.1"/>
    </source>
</evidence>
<protein>
    <submittedName>
        <fullName evidence="9">Major facilitator superfamily MFS_1</fullName>
    </submittedName>
</protein>
<keyword evidence="10" id="KW-1185">Reference proteome</keyword>
<feature type="transmembrane region" description="Helical" evidence="7">
    <location>
        <begin position="227"/>
        <end position="248"/>
    </location>
</feature>